<dbReference type="Gene3D" id="1.10.510.10">
    <property type="entry name" value="Transferase(Phosphotransferase) domain 1"/>
    <property type="match status" value="1"/>
</dbReference>
<gene>
    <name evidence="7" type="ORF">BJ322DRAFT_1008446</name>
</gene>
<accession>A0A9P6HBH2</accession>
<evidence type="ECO:0000256" key="2">
    <source>
        <dbReference type="ARBA" id="ARBA00022679"/>
    </source>
</evidence>
<evidence type="ECO:0000259" key="6">
    <source>
        <dbReference type="PROSITE" id="PS50011"/>
    </source>
</evidence>
<dbReference type="SMART" id="SM00220">
    <property type="entry name" value="S_TKc"/>
    <property type="match status" value="1"/>
</dbReference>
<dbReference type="GO" id="GO:0004674">
    <property type="term" value="F:protein serine/threonine kinase activity"/>
    <property type="evidence" value="ECO:0007669"/>
    <property type="project" value="UniProtKB-KW"/>
</dbReference>
<dbReference type="InterPro" id="IPR011009">
    <property type="entry name" value="Kinase-like_dom_sf"/>
</dbReference>
<reference evidence="7" key="2">
    <citation type="submission" date="2020-11" db="EMBL/GenBank/DDBJ databases">
        <authorList>
            <consortium name="DOE Joint Genome Institute"/>
            <person name="Kuo A."/>
            <person name="Miyauchi S."/>
            <person name="Kiss E."/>
            <person name="Drula E."/>
            <person name="Kohler A."/>
            <person name="Sanchez-Garcia M."/>
            <person name="Andreopoulos B."/>
            <person name="Barry K.W."/>
            <person name="Bonito G."/>
            <person name="Buee M."/>
            <person name="Carver A."/>
            <person name="Chen C."/>
            <person name="Cichocki N."/>
            <person name="Clum A."/>
            <person name="Culley D."/>
            <person name="Crous P.W."/>
            <person name="Fauchery L."/>
            <person name="Girlanda M."/>
            <person name="Hayes R."/>
            <person name="Keri Z."/>
            <person name="Labutti K."/>
            <person name="Lipzen A."/>
            <person name="Lombard V."/>
            <person name="Magnuson J."/>
            <person name="Maillard F."/>
            <person name="Morin E."/>
            <person name="Murat C."/>
            <person name="Nolan M."/>
            <person name="Ohm R."/>
            <person name="Pangilinan J."/>
            <person name="Pereira M."/>
            <person name="Perotto S."/>
            <person name="Peter M."/>
            <person name="Riley R."/>
            <person name="Sitrit Y."/>
            <person name="Stielow B."/>
            <person name="Szollosi G."/>
            <person name="Zifcakova L."/>
            <person name="Stursova M."/>
            <person name="Spatafora J.W."/>
            <person name="Tedersoo L."/>
            <person name="Vaario L.-M."/>
            <person name="Yamada A."/>
            <person name="Yan M."/>
            <person name="Wang P."/>
            <person name="Xu J."/>
            <person name="Bruns T."/>
            <person name="Baldrian P."/>
            <person name="Vilgalys R."/>
            <person name="Henrissat B."/>
            <person name="Grigoriev I.V."/>
            <person name="Hibbett D."/>
            <person name="Nagy L.G."/>
            <person name="Martin F.M."/>
        </authorList>
    </citation>
    <scope>NUCLEOTIDE SEQUENCE</scope>
    <source>
        <strain evidence="7">UH-Tt-Lm1</strain>
    </source>
</reference>
<dbReference type="OrthoDB" id="5979581at2759"/>
<name>A0A9P6HBH2_9AGAM</name>
<protein>
    <submittedName>
        <fullName evidence="7">Kinase-like domain-containing protein</fullName>
    </submittedName>
</protein>
<dbReference type="PROSITE" id="PS00109">
    <property type="entry name" value="PROTEIN_KINASE_TYR"/>
    <property type="match status" value="1"/>
</dbReference>
<evidence type="ECO:0000313" key="7">
    <source>
        <dbReference type="EMBL" id="KAF9783338.1"/>
    </source>
</evidence>
<dbReference type="AlphaFoldDB" id="A0A9P6HBH2"/>
<keyword evidence="4 7" id="KW-0418">Kinase</keyword>
<evidence type="ECO:0000256" key="4">
    <source>
        <dbReference type="ARBA" id="ARBA00022777"/>
    </source>
</evidence>
<sequence length="436" mass="49368">MRAPRFIPSFLDAIEDIECYRPGGYHPISVGDTFDHGRFRILHKLGFGGSSTVWLARDQQEEGDRGRLVTLKAMRADLSSSKLPNEISELAIPRKLRASLPPSESVDFQTVDHHFFVQGPNGSHLFIIFPLAGPSIQAMYDTPGRTIGSRRLRADLARKVAKQTAMMIHHMHCAGIVHGDLTTSNILFRLSPHVIKWSDDEVYAHLGDPETEDVRTRDGQPPGLHAPAMLFEPIQNYRMSDSTLLQESVMVSDFGQSYIVASPPSSYVPGTVLGYQSPEARFERRVGLETDIWALGCAIFEIRAGFALFESFLGSDVDILRQTVETLGRLPDPWWAAFEDRAQWFEEDGRPKSEQDQERAGVLLKARRSSIRAKLLEIGERVDPPSEYEGPMIENPELRLHEEEAGVLEDLLEKMLKYRPEERIRIQDVVRHPWFT</sequence>
<keyword evidence="3" id="KW-0547">Nucleotide-binding</keyword>
<dbReference type="Proteomes" id="UP000736335">
    <property type="component" value="Unassembled WGS sequence"/>
</dbReference>
<dbReference type="GO" id="GO:0043484">
    <property type="term" value="P:regulation of RNA splicing"/>
    <property type="evidence" value="ECO:0007669"/>
    <property type="project" value="TreeGrafter"/>
</dbReference>
<dbReference type="PANTHER" id="PTHR45646:SF11">
    <property type="entry name" value="SERINE_THREONINE-PROTEIN KINASE DOA"/>
    <property type="match status" value="1"/>
</dbReference>
<keyword evidence="8" id="KW-1185">Reference proteome</keyword>
<dbReference type="PANTHER" id="PTHR45646">
    <property type="entry name" value="SERINE/THREONINE-PROTEIN KINASE DOA-RELATED"/>
    <property type="match status" value="1"/>
</dbReference>
<evidence type="ECO:0000313" key="8">
    <source>
        <dbReference type="Proteomes" id="UP000736335"/>
    </source>
</evidence>
<evidence type="ECO:0000256" key="1">
    <source>
        <dbReference type="ARBA" id="ARBA00022527"/>
    </source>
</evidence>
<dbReference type="InterPro" id="IPR000719">
    <property type="entry name" value="Prot_kinase_dom"/>
</dbReference>
<dbReference type="Gene3D" id="3.30.200.20">
    <property type="entry name" value="Phosphorylase Kinase, domain 1"/>
    <property type="match status" value="1"/>
</dbReference>
<keyword evidence="2" id="KW-0808">Transferase</keyword>
<dbReference type="Pfam" id="PF00069">
    <property type="entry name" value="Pkinase"/>
    <property type="match status" value="1"/>
</dbReference>
<dbReference type="SUPFAM" id="SSF56112">
    <property type="entry name" value="Protein kinase-like (PK-like)"/>
    <property type="match status" value="1"/>
</dbReference>
<dbReference type="Pfam" id="PF06293">
    <property type="entry name" value="Kdo"/>
    <property type="match status" value="1"/>
</dbReference>
<feature type="domain" description="Protein kinase" evidence="6">
    <location>
        <begin position="39"/>
        <end position="435"/>
    </location>
</feature>
<dbReference type="InterPro" id="IPR051175">
    <property type="entry name" value="CLK_kinases"/>
</dbReference>
<evidence type="ECO:0000256" key="3">
    <source>
        <dbReference type="ARBA" id="ARBA00022741"/>
    </source>
</evidence>
<proteinExistence type="predicted"/>
<dbReference type="EMBL" id="WIUZ02000010">
    <property type="protein sequence ID" value="KAF9783338.1"/>
    <property type="molecule type" value="Genomic_DNA"/>
</dbReference>
<keyword evidence="1" id="KW-0723">Serine/threonine-protein kinase</keyword>
<organism evidence="7 8">
    <name type="scientific">Thelephora terrestris</name>
    <dbReference type="NCBI Taxonomy" id="56493"/>
    <lineage>
        <taxon>Eukaryota</taxon>
        <taxon>Fungi</taxon>
        <taxon>Dikarya</taxon>
        <taxon>Basidiomycota</taxon>
        <taxon>Agaricomycotina</taxon>
        <taxon>Agaricomycetes</taxon>
        <taxon>Thelephorales</taxon>
        <taxon>Thelephoraceae</taxon>
        <taxon>Thelephora</taxon>
    </lineage>
</organism>
<reference evidence="7" key="1">
    <citation type="journal article" date="2020" name="Nat. Commun.">
        <title>Large-scale genome sequencing of mycorrhizal fungi provides insights into the early evolution of symbiotic traits.</title>
        <authorList>
            <person name="Miyauchi S."/>
            <person name="Kiss E."/>
            <person name="Kuo A."/>
            <person name="Drula E."/>
            <person name="Kohler A."/>
            <person name="Sanchez-Garcia M."/>
            <person name="Morin E."/>
            <person name="Andreopoulos B."/>
            <person name="Barry K.W."/>
            <person name="Bonito G."/>
            <person name="Buee M."/>
            <person name="Carver A."/>
            <person name="Chen C."/>
            <person name="Cichocki N."/>
            <person name="Clum A."/>
            <person name="Culley D."/>
            <person name="Crous P.W."/>
            <person name="Fauchery L."/>
            <person name="Girlanda M."/>
            <person name="Hayes R.D."/>
            <person name="Keri Z."/>
            <person name="LaButti K."/>
            <person name="Lipzen A."/>
            <person name="Lombard V."/>
            <person name="Magnuson J."/>
            <person name="Maillard F."/>
            <person name="Murat C."/>
            <person name="Nolan M."/>
            <person name="Ohm R.A."/>
            <person name="Pangilinan J."/>
            <person name="Pereira M.F."/>
            <person name="Perotto S."/>
            <person name="Peter M."/>
            <person name="Pfister S."/>
            <person name="Riley R."/>
            <person name="Sitrit Y."/>
            <person name="Stielow J.B."/>
            <person name="Szollosi G."/>
            <person name="Zifcakova L."/>
            <person name="Stursova M."/>
            <person name="Spatafora J.W."/>
            <person name="Tedersoo L."/>
            <person name="Vaario L.M."/>
            <person name="Yamada A."/>
            <person name="Yan M."/>
            <person name="Wang P."/>
            <person name="Xu J."/>
            <person name="Bruns T."/>
            <person name="Baldrian P."/>
            <person name="Vilgalys R."/>
            <person name="Dunand C."/>
            <person name="Henrissat B."/>
            <person name="Grigoriev I.V."/>
            <person name="Hibbett D."/>
            <person name="Nagy L.G."/>
            <person name="Martin F.M."/>
        </authorList>
    </citation>
    <scope>NUCLEOTIDE SEQUENCE</scope>
    <source>
        <strain evidence="7">UH-Tt-Lm1</strain>
    </source>
</reference>
<dbReference type="PROSITE" id="PS50011">
    <property type="entry name" value="PROTEIN_KINASE_DOM"/>
    <property type="match status" value="1"/>
</dbReference>
<dbReference type="GO" id="GO:0005524">
    <property type="term" value="F:ATP binding"/>
    <property type="evidence" value="ECO:0007669"/>
    <property type="project" value="UniProtKB-KW"/>
</dbReference>
<dbReference type="InterPro" id="IPR008266">
    <property type="entry name" value="Tyr_kinase_AS"/>
</dbReference>
<dbReference type="GO" id="GO:0005634">
    <property type="term" value="C:nucleus"/>
    <property type="evidence" value="ECO:0007669"/>
    <property type="project" value="TreeGrafter"/>
</dbReference>
<keyword evidence="5" id="KW-0067">ATP-binding</keyword>
<comment type="caution">
    <text evidence="7">The sequence shown here is derived from an EMBL/GenBank/DDBJ whole genome shotgun (WGS) entry which is preliminary data.</text>
</comment>
<evidence type="ECO:0000256" key="5">
    <source>
        <dbReference type="ARBA" id="ARBA00022840"/>
    </source>
</evidence>